<dbReference type="NCBIfam" id="TIGR01537">
    <property type="entry name" value="portal_HK97"/>
    <property type="match status" value="1"/>
</dbReference>
<evidence type="ECO:0000313" key="1">
    <source>
        <dbReference type="EMBL" id="GAJ95854.1"/>
    </source>
</evidence>
<dbReference type="Gene3D" id="3.40.140.120">
    <property type="match status" value="1"/>
</dbReference>
<evidence type="ECO:0000313" key="2">
    <source>
        <dbReference type="Proteomes" id="UP000026941"/>
    </source>
</evidence>
<reference evidence="1 2" key="1">
    <citation type="submission" date="2014-05" db="EMBL/GenBank/DDBJ databases">
        <title>Whole genome shotgun sequence of Rhizobium rhizogenes NBRC 13257.</title>
        <authorList>
            <person name="Katano-Makiyama Y."/>
            <person name="Hosoyama A."/>
            <person name="Hashimoto M."/>
            <person name="Hosoyama Y."/>
            <person name="Noguchi M."/>
            <person name="Tsuchikane K."/>
            <person name="Kimura A."/>
            <person name="Ohji S."/>
            <person name="Ichikawa N."/>
            <person name="Yamazoe A."/>
            <person name="Fujita N."/>
        </authorList>
    </citation>
    <scope>NUCLEOTIDE SEQUENCE [LARGE SCALE GENOMIC DNA]</scope>
    <source>
        <strain evidence="1 2">NBRC 13257</strain>
    </source>
</reference>
<proteinExistence type="predicted"/>
<accession>A0AA87QCT7</accession>
<comment type="caution">
    <text evidence="1">The sequence shown here is derived from an EMBL/GenBank/DDBJ whole genome shotgun (WGS) entry which is preliminary data.</text>
</comment>
<name>A0AA87QCT7_RHIRH</name>
<dbReference type="Gene3D" id="3.30.1120.70">
    <property type="match status" value="1"/>
</dbReference>
<organism evidence="1 2">
    <name type="scientific">Rhizobium rhizogenes NBRC 13257</name>
    <dbReference type="NCBI Taxonomy" id="1220581"/>
    <lineage>
        <taxon>Bacteria</taxon>
        <taxon>Pseudomonadati</taxon>
        <taxon>Pseudomonadota</taxon>
        <taxon>Alphaproteobacteria</taxon>
        <taxon>Hyphomicrobiales</taxon>
        <taxon>Rhizobiaceae</taxon>
        <taxon>Rhizobium/Agrobacterium group</taxon>
        <taxon>Rhizobium</taxon>
    </lineage>
</organism>
<sequence length="408" mass="44440">MWPFKQPAQEQRIASSDPLLGQFLGARFAGSVDIEKVSNLAVAQACVKLISESIAAAELNVYKLNPAGGAEIAASHPLQSVLVDEAYNGVSSFDMKEAVAAEIATYGNSVLKVHRNGKSQVSGLQHLAWGDVTVETISSTGRPRYRWINPNKPGDVQVLTADEVVHLKYRANGKNVGQSPIALAAISMGIATAMEESQGESAENSFRPSGLISLPDAVDPTKFEALRTSFRDKFLGRRNINSLMVLDNGAKWTPIQFSAADAQLLESRQWAAYDICRIFGVPPSAVGLLLFSNWNSISDESRALVIRCLRPFGKRIEAQLSTALLSPTARKEYYLEHDWSDMLAGDQKTRYEAYAIGKQNGFLNTDEIRARESMGKVKGGDVYLQPLNYAPLGTIAVNGQHNAPQVTQ</sequence>
<dbReference type="InterPro" id="IPR006427">
    <property type="entry name" value="Portal_HK97"/>
</dbReference>
<protein>
    <submittedName>
        <fullName evidence="1">Phage portal protein</fullName>
    </submittedName>
</protein>
<dbReference type="Gene3D" id="1.20.1270.210">
    <property type="match status" value="1"/>
</dbReference>
<dbReference type="EMBL" id="BAYX01000014">
    <property type="protein sequence ID" value="GAJ95854.1"/>
    <property type="molecule type" value="Genomic_DNA"/>
</dbReference>
<dbReference type="Proteomes" id="UP000026941">
    <property type="component" value="Unassembled WGS sequence"/>
</dbReference>
<dbReference type="Pfam" id="PF04860">
    <property type="entry name" value="Phage_portal"/>
    <property type="match status" value="1"/>
</dbReference>
<dbReference type="InterPro" id="IPR006944">
    <property type="entry name" value="Phage/GTA_portal"/>
</dbReference>
<dbReference type="RefSeq" id="WP_080705480.1">
    <property type="nucleotide sequence ID" value="NZ_BAYX01000014.1"/>
</dbReference>
<gene>
    <name evidence="1" type="ORF">RRH01S_14_00040</name>
</gene>
<dbReference type="AlphaFoldDB" id="A0AA87QCT7"/>